<feature type="transmembrane region" description="Helical" evidence="6">
    <location>
        <begin position="152"/>
        <end position="175"/>
    </location>
</feature>
<feature type="transmembrane region" description="Helical" evidence="6">
    <location>
        <begin position="270"/>
        <end position="290"/>
    </location>
</feature>
<dbReference type="OrthoDB" id="7584869at2"/>
<dbReference type="Proteomes" id="UP000035721">
    <property type="component" value="Unassembled WGS sequence"/>
</dbReference>
<organism evidence="8 9">
    <name type="scientific">Nostocoides japonicum T1-X7</name>
    <dbReference type="NCBI Taxonomy" id="1194083"/>
    <lineage>
        <taxon>Bacteria</taxon>
        <taxon>Bacillati</taxon>
        <taxon>Actinomycetota</taxon>
        <taxon>Actinomycetes</taxon>
        <taxon>Micrococcales</taxon>
        <taxon>Intrasporangiaceae</taxon>
        <taxon>Nostocoides</taxon>
    </lineage>
</organism>
<evidence type="ECO:0000256" key="5">
    <source>
        <dbReference type="SAM" id="MobiDB-lite"/>
    </source>
</evidence>
<dbReference type="InterPro" id="IPR036259">
    <property type="entry name" value="MFS_trans_sf"/>
</dbReference>
<evidence type="ECO:0000256" key="1">
    <source>
        <dbReference type="ARBA" id="ARBA00004651"/>
    </source>
</evidence>
<dbReference type="PANTHER" id="PTHR23528:SF1">
    <property type="entry name" value="MAJOR FACILITATOR SUPERFAMILY (MFS) PROFILE DOMAIN-CONTAINING PROTEIN"/>
    <property type="match status" value="1"/>
</dbReference>
<proteinExistence type="predicted"/>
<comment type="subcellular location">
    <subcellularLocation>
        <location evidence="1">Cell membrane</location>
        <topology evidence="1">Multi-pass membrane protein</topology>
    </subcellularLocation>
</comment>
<feature type="transmembrane region" description="Helical" evidence="6">
    <location>
        <begin position="431"/>
        <end position="450"/>
    </location>
</feature>
<sequence length="454" mass="48518">MSRSSRPDPEGLPVDEAQAGGEADQLGSGLAVRPRPHAEHHWFAEPTEPVSRGYIWGLVLAQLLFFVALLGPAIVGIGIKVQDIVPDSEKNSALATVAGFGALFAVVGNVLFGRFSDRTTSRWGRRRPWIVGGTVVMTLAFVIMATGQNVPVVTAGWCLAQLGANATLAPFIATISDQVPQFQRGSVSALLGIAQNVGILGGTYVAQVFQHQMIIMFVAPAIVAIGAMLLFAFVLPDQVLPAKPPRMDLREWVTTFWVSPKEHPDFALAWWSRFLITLATFMFTTFRLYFLQDRIGLSKDDAPAAITTGVLIYTICLVASGWIAGKISDMTGRRKFLVAGSTLLFAVGTILLAHVHSVGHFYLLEGLMGVAYGIYVGVDLALVVDVLPNPDDSGKDLGVFNMANALPQTAAPLLGGILLGVASATNQNYDLLLYTAGIAALVGALVVLPIKKVR</sequence>
<dbReference type="SUPFAM" id="SSF103473">
    <property type="entry name" value="MFS general substrate transporter"/>
    <property type="match status" value="1"/>
</dbReference>
<feature type="transmembrane region" description="Helical" evidence="6">
    <location>
        <begin position="128"/>
        <end position="146"/>
    </location>
</feature>
<feature type="transmembrane region" description="Helical" evidence="6">
    <location>
        <begin position="302"/>
        <end position="324"/>
    </location>
</feature>
<feature type="domain" description="Major facilitator superfamily (MFS) profile" evidence="7">
    <location>
        <begin position="265"/>
        <end position="454"/>
    </location>
</feature>
<dbReference type="InterPro" id="IPR020846">
    <property type="entry name" value="MFS_dom"/>
</dbReference>
<gene>
    <name evidence="8" type="ORF">BN12_2460002</name>
</gene>
<keyword evidence="3 6" id="KW-1133">Transmembrane helix</keyword>
<evidence type="ECO:0000313" key="9">
    <source>
        <dbReference type="Proteomes" id="UP000035721"/>
    </source>
</evidence>
<dbReference type="PANTHER" id="PTHR23528">
    <property type="match status" value="1"/>
</dbReference>
<dbReference type="RefSeq" id="WP_083454778.1">
    <property type="nucleotide sequence ID" value="NZ_HF570958.1"/>
</dbReference>
<feature type="transmembrane region" description="Helical" evidence="6">
    <location>
        <begin position="93"/>
        <end position="116"/>
    </location>
</feature>
<feature type="region of interest" description="Disordered" evidence="5">
    <location>
        <begin position="1"/>
        <end position="29"/>
    </location>
</feature>
<name>A0A077LYS0_9MICO</name>
<evidence type="ECO:0000256" key="6">
    <source>
        <dbReference type="SAM" id="Phobius"/>
    </source>
</evidence>
<reference evidence="8 9" key="1">
    <citation type="journal article" date="2013" name="ISME J.">
        <title>A metabolic model for members of the genus Tetrasphaera involved in enhanced biological phosphorus removal.</title>
        <authorList>
            <person name="Kristiansen R."/>
            <person name="Nguyen H.T.T."/>
            <person name="Saunders A.M."/>
            <person name="Nielsen J.L."/>
            <person name="Wimmer R."/>
            <person name="Le V.Q."/>
            <person name="McIlroy S.J."/>
            <person name="Petrovski S."/>
            <person name="Seviour R.J."/>
            <person name="Calteau A."/>
            <person name="Nielsen K.L."/>
            <person name="Nielsen P.H."/>
        </authorList>
    </citation>
    <scope>NUCLEOTIDE SEQUENCE [LARGE SCALE GENOMIC DNA]</scope>
    <source>
        <strain evidence="8 9">T1-X7</strain>
    </source>
</reference>
<dbReference type="GO" id="GO:0005886">
    <property type="term" value="C:plasma membrane"/>
    <property type="evidence" value="ECO:0007669"/>
    <property type="project" value="UniProtKB-SubCell"/>
</dbReference>
<keyword evidence="2 6" id="KW-0812">Transmembrane</keyword>
<dbReference type="PROSITE" id="PS50850">
    <property type="entry name" value="MFS"/>
    <property type="match status" value="1"/>
</dbReference>
<evidence type="ECO:0000313" key="8">
    <source>
        <dbReference type="EMBL" id="CCH78052.1"/>
    </source>
</evidence>
<dbReference type="EMBL" id="CAJB01000164">
    <property type="protein sequence ID" value="CCH78052.1"/>
    <property type="molecule type" value="Genomic_DNA"/>
</dbReference>
<feature type="transmembrane region" description="Helical" evidence="6">
    <location>
        <begin position="361"/>
        <end position="384"/>
    </location>
</feature>
<keyword evidence="8" id="KW-0813">Transport</keyword>
<accession>A0A077LYS0</accession>
<evidence type="ECO:0000256" key="4">
    <source>
        <dbReference type="ARBA" id="ARBA00023136"/>
    </source>
</evidence>
<feature type="transmembrane region" description="Helical" evidence="6">
    <location>
        <begin position="213"/>
        <end position="235"/>
    </location>
</feature>
<keyword evidence="8" id="KW-0762">Sugar transport</keyword>
<comment type="caution">
    <text evidence="8">The sequence shown here is derived from an EMBL/GenBank/DDBJ whole genome shotgun (WGS) entry which is preliminary data.</text>
</comment>
<keyword evidence="9" id="KW-1185">Reference proteome</keyword>
<dbReference type="InterPro" id="IPR011701">
    <property type="entry name" value="MFS"/>
</dbReference>
<dbReference type="AlphaFoldDB" id="A0A077LYS0"/>
<feature type="transmembrane region" description="Helical" evidence="6">
    <location>
        <begin position="54"/>
        <end position="81"/>
    </location>
</feature>
<evidence type="ECO:0000256" key="3">
    <source>
        <dbReference type="ARBA" id="ARBA00022989"/>
    </source>
</evidence>
<dbReference type="Pfam" id="PF07690">
    <property type="entry name" value="MFS_1"/>
    <property type="match status" value="1"/>
</dbReference>
<dbReference type="Gene3D" id="1.20.1250.20">
    <property type="entry name" value="MFS general substrate transporter like domains"/>
    <property type="match status" value="2"/>
</dbReference>
<protein>
    <submittedName>
        <fullName evidence="8">Putative sugar transporter</fullName>
    </submittedName>
</protein>
<evidence type="ECO:0000259" key="7">
    <source>
        <dbReference type="PROSITE" id="PS50850"/>
    </source>
</evidence>
<feature type="transmembrane region" description="Helical" evidence="6">
    <location>
        <begin position="336"/>
        <end position="355"/>
    </location>
</feature>
<feature type="transmembrane region" description="Helical" evidence="6">
    <location>
        <begin position="405"/>
        <end position="425"/>
    </location>
</feature>
<dbReference type="STRING" id="1194083.BN12_2460002"/>
<evidence type="ECO:0000256" key="2">
    <source>
        <dbReference type="ARBA" id="ARBA00022692"/>
    </source>
</evidence>
<dbReference type="GO" id="GO:0022857">
    <property type="term" value="F:transmembrane transporter activity"/>
    <property type="evidence" value="ECO:0007669"/>
    <property type="project" value="InterPro"/>
</dbReference>
<keyword evidence="4 6" id="KW-0472">Membrane</keyword>
<feature type="transmembrane region" description="Helical" evidence="6">
    <location>
        <begin position="187"/>
        <end position="207"/>
    </location>
</feature>